<keyword evidence="4 5" id="KW-0067">ATP-binding</keyword>
<dbReference type="PANTHER" id="PTHR43201:SF5">
    <property type="entry name" value="MEDIUM-CHAIN ACYL-COA LIGASE ACSF2, MITOCHONDRIAL"/>
    <property type="match status" value="1"/>
</dbReference>
<dbReference type="GO" id="GO:0008756">
    <property type="term" value="F:o-succinylbenzoate-CoA ligase activity"/>
    <property type="evidence" value="ECO:0007669"/>
    <property type="project" value="UniProtKB-EC"/>
</dbReference>
<evidence type="ECO:0000259" key="6">
    <source>
        <dbReference type="Pfam" id="PF00501"/>
    </source>
</evidence>
<dbReference type="Proteomes" id="UP001230807">
    <property type="component" value="Unassembled WGS sequence"/>
</dbReference>
<comment type="caution">
    <text evidence="8">The sequence shown here is derived from an EMBL/GenBank/DDBJ whole genome shotgun (WGS) entry which is preliminary data.</text>
</comment>
<keyword evidence="3 5" id="KW-0547">Nucleotide-binding</keyword>
<dbReference type="InterPro" id="IPR025110">
    <property type="entry name" value="AMP-bd_C"/>
</dbReference>
<feature type="domain" description="AMP-binding enzyme C-terminal" evidence="7">
    <location>
        <begin position="370"/>
        <end position="441"/>
    </location>
</feature>
<dbReference type="InterPro" id="IPR010192">
    <property type="entry name" value="MenE"/>
</dbReference>
<dbReference type="InterPro" id="IPR000873">
    <property type="entry name" value="AMP-dep_synth/lig_dom"/>
</dbReference>
<dbReference type="InterPro" id="IPR045851">
    <property type="entry name" value="AMP-bd_C_sf"/>
</dbReference>
<comment type="function">
    <text evidence="5">Converts 2-succinylbenzoate (OSB) to 2-succinylbenzoyl-CoA (OSB-CoA).</text>
</comment>
<evidence type="ECO:0000256" key="4">
    <source>
        <dbReference type="ARBA" id="ARBA00022840"/>
    </source>
</evidence>
<evidence type="ECO:0000256" key="1">
    <source>
        <dbReference type="ARBA" id="ARBA00022428"/>
    </source>
</evidence>
<comment type="pathway">
    <text evidence="5">Quinol/quinone metabolism; 1,4-dihydroxy-2-naphthoate biosynthesis; 1,4-dihydroxy-2-naphthoate from chorismate: step 5/7.</text>
</comment>
<dbReference type="Pfam" id="PF00501">
    <property type="entry name" value="AMP-binding"/>
    <property type="match status" value="1"/>
</dbReference>
<organism evidence="8 9">
    <name type="scientific">Exiguobacterium mexicanum</name>
    <dbReference type="NCBI Taxonomy" id="340146"/>
    <lineage>
        <taxon>Bacteria</taxon>
        <taxon>Bacillati</taxon>
        <taxon>Bacillota</taxon>
        <taxon>Bacilli</taxon>
        <taxon>Bacillales</taxon>
        <taxon>Bacillales Family XII. Incertae Sedis</taxon>
        <taxon>Exiguobacterium</taxon>
    </lineage>
</organism>
<evidence type="ECO:0000256" key="2">
    <source>
        <dbReference type="ARBA" id="ARBA00022598"/>
    </source>
</evidence>
<evidence type="ECO:0000256" key="3">
    <source>
        <dbReference type="ARBA" id="ARBA00022741"/>
    </source>
</evidence>
<gene>
    <name evidence="5 8" type="primary">menE</name>
    <name evidence="8" type="ORF">QR695_10705</name>
</gene>
<dbReference type="PROSITE" id="PS00455">
    <property type="entry name" value="AMP_BINDING"/>
    <property type="match status" value="1"/>
</dbReference>
<evidence type="ECO:0000256" key="5">
    <source>
        <dbReference type="HAMAP-Rule" id="MF_00731"/>
    </source>
</evidence>
<dbReference type="Gene3D" id="3.30.300.30">
    <property type="match status" value="1"/>
</dbReference>
<comment type="pathway">
    <text evidence="5">Quinol/quinone metabolism; menaquinone biosynthesis.</text>
</comment>
<dbReference type="Pfam" id="PF13193">
    <property type="entry name" value="AMP-binding_C"/>
    <property type="match status" value="1"/>
</dbReference>
<reference evidence="8 9" key="1">
    <citation type="submission" date="2023-06" db="EMBL/GenBank/DDBJ databases">
        <title>Influencing factors and mechanism of Cr(VI) reduction by facultative anaerobic Exiguobacterium sp. PY14.</title>
        <authorList>
            <person name="Zou L."/>
        </authorList>
    </citation>
    <scope>NUCLEOTIDE SEQUENCE [LARGE SCALE GENOMIC DNA]</scope>
    <source>
        <strain evidence="8 9">PY14</strain>
    </source>
</reference>
<keyword evidence="9" id="KW-1185">Reference proteome</keyword>
<evidence type="ECO:0000313" key="8">
    <source>
        <dbReference type="EMBL" id="MDL5377475.1"/>
    </source>
</evidence>
<evidence type="ECO:0000313" key="9">
    <source>
        <dbReference type="Proteomes" id="UP001230807"/>
    </source>
</evidence>
<dbReference type="EC" id="6.2.1.26" evidence="5"/>
<name>A0ABT7MQP8_9BACL</name>
<proteinExistence type="inferred from homology"/>
<feature type="domain" description="AMP-dependent synthetase/ligase" evidence="6">
    <location>
        <begin position="7"/>
        <end position="322"/>
    </location>
</feature>
<accession>A0ABT7MQP8</accession>
<comment type="catalytic activity">
    <reaction evidence="5">
        <text>2-succinylbenzoate + ATP + CoA = 2-succinylbenzoyl-CoA + AMP + diphosphate</text>
        <dbReference type="Rhea" id="RHEA:17009"/>
        <dbReference type="ChEBI" id="CHEBI:18325"/>
        <dbReference type="ChEBI" id="CHEBI:30616"/>
        <dbReference type="ChEBI" id="CHEBI:33019"/>
        <dbReference type="ChEBI" id="CHEBI:57287"/>
        <dbReference type="ChEBI" id="CHEBI:57364"/>
        <dbReference type="ChEBI" id="CHEBI:456215"/>
        <dbReference type="EC" id="6.2.1.26"/>
    </reaction>
</comment>
<protein>
    <recommendedName>
        <fullName evidence="5">2-succinylbenzoate--CoA ligase</fullName>
        <ecNumber evidence="5">6.2.1.26</ecNumber>
    </recommendedName>
    <alternativeName>
        <fullName evidence="5">o-succinylbenzoyl-CoA synthetase</fullName>
        <shortName evidence="5">OSB-CoA synthetase</shortName>
    </alternativeName>
</protein>
<dbReference type="Gene3D" id="3.40.50.12780">
    <property type="entry name" value="N-terminal domain of ligase-like"/>
    <property type="match status" value="1"/>
</dbReference>
<dbReference type="RefSeq" id="WP_214833233.1">
    <property type="nucleotide sequence ID" value="NZ_JASWER010000008.1"/>
</dbReference>
<dbReference type="InterPro" id="IPR020845">
    <property type="entry name" value="AMP-binding_CS"/>
</dbReference>
<keyword evidence="2 5" id="KW-0436">Ligase</keyword>
<dbReference type="HAMAP" id="MF_00731">
    <property type="entry name" value="MenE"/>
    <property type="match status" value="1"/>
</dbReference>
<dbReference type="PANTHER" id="PTHR43201">
    <property type="entry name" value="ACYL-COA SYNTHETASE"/>
    <property type="match status" value="1"/>
</dbReference>
<evidence type="ECO:0000259" key="7">
    <source>
        <dbReference type="Pfam" id="PF13193"/>
    </source>
</evidence>
<dbReference type="NCBIfam" id="TIGR01923">
    <property type="entry name" value="menE"/>
    <property type="match status" value="1"/>
</dbReference>
<keyword evidence="1 5" id="KW-0474">Menaquinone biosynthesis</keyword>
<dbReference type="EMBL" id="JASWER010000008">
    <property type="protein sequence ID" value="MDL5377475.1"/>
    <property type="molecule type" value="Genomic_DNA"/>
</dbReference>
<sequence length="456" mass="50112">MNRYVTQHRRDAMALVTASVSLTWAELSAESARLAHFLERVAPEARHIGLRAANSADYVIAVHAIHLLGKVLIPLNTRLTMSELSGQIETADIDVLLVDEPIDLSITQFELTSRDEASLATPHEWADDEVMSLMFTSGTTGRAKAVKQTFGNHIASADAAKTRLGYGMSDQMLIVTPLFHMSGLAQVYRSARFGSTLYVEPKFDVVRTLELIETARITHISLVAVMLQRLLDAGLSRQQLRLLLVGGGPVPRPLLEEAERRQLPVAQTYGMTETCSQVATLLPSEALAHIGSSGQAISPTQLRINANGEIEVNGPTVTPGYYKQPEADAWTPDGYWRTGDLGTIKDGYLYVHDRRSDLIISGGENIYPAEIESVLLRCPGIQDVGVVGRPDPTWGAIPVAFTVGTFDFDEAIQLLHDHLASYKHPKAWIAVDELPRNANGKLMRHRLKEADHDSSR</sequence>
<comment type="similarity">
    <text evidence="5">Belongs to the ATP-dependent AMP-binding enzyme family. MenE subfamily.</text>
</comment>
<dbReference type="SUPFAM" id="SSF56801">
    <property type="entry name" value="Acetyl-CoA synthetase-like"/>
    <property type="match status" value="1"/>
</dbReference>
<dbReference type="InterPro" id="IPR042099">
    <property type="entry name" value="ANL_N_sf"/>
</dbReference>